<dbReference type="VEuPathDB" id="FungiDB:DEHA2D12914g"/>
<dbReference type="HOGENOM" id="CLU_3351060_0_0_1"/>
<dbReference type="GeneID" id="8998522"/>
<dbReference type="InParanoid" id="B5RTH8"/>
<evidence type="ECO:0000313" key="1">
    <source>
        <dbReference type="EMBL" id="CAR65663.1"/>
    </source>
</evidence>
<evidence type="ECO:0000313" key="2">
    <source>
        <dbReference type="Proteomes" id="UP000000599"/>
    </source>
</evidence>
<keyword evidence="2" id="KW-1185">Reference proteome</keyword>
<accession>B5RTH8</accession>
<dbReference type="Proteomes" id="UP000000599">
    <property type="component" value="Chromosome D"/>
</dbReference>
<organism evidence="1 2">
    <name type="scientific">Debaryomyces hansenii (strain ATCC 36239 / CBS 767 / BCRC 21394 / JCM 1990 / NBRC 0083 / IGC 2968)</name>
    <name type="common">Yeast</name>
    <name type="synonym">Torulaspora hansenii</name>
    <dbReference type="NCBI Taxonomy" id="284592"/>
    <lineage>
        <taxon>Eukaryota</taxon>
        <taxon>Fungi</taxon>
        <taxon>Dikarya</taxon>
        <taxon>Ascomycota</taxon>
        <taxon>Saccharomycotina</taxon>
        <taxon>Pichiomycetes</taxon>
        <taxon>Debaryomycetaceae</taxon>
        <taxon>Debaryomyces</taxon>
    </lineage>
</organism>
<proteinExistence type="predicted"/>
<reference evidence="1 2" key="1">
    <citation type="journal article" date="2004" name="Nature">
        <title>Genome evolution in yeasts.</title>
        <authorList>
            <consortium name="Genolevures"/>
            <person name="Dujon B."/>
            <person name="Sherman D."/>
            <person name="Fischer G."/>
            <person name="Durrens P."/>
            <person name="Casaregola S."/>
            <person name="Lafontaine I."/>
            <person name="de Montigny J."/>
            <person name="Marck C."/>
            <person name="Neuveglise C."/>
            <person name="Talla E."/>
            <person name="Goffard N."/>
            <person name="Frangeul L."/>
            <person name="Aigle M."/>
            <person name="Anthouard V."/>
            <person name="Babour A."/>
            <person name="Barbe V."/>
            <person name="Barnay S."/>
            <person name="Blanchin S."/>
            <person name="Beckerich J.M."/>
            <person name="Beyne E."/>
            <person name="Bleykasten C."/>
            <person name="Boisrame A."/>
            <person name="Boyer J."/>
            <person name="Cattolico L."/>
            <person name="Confanioleri F."/>
            <person name="de Daruvar A."/>
            <person name="Despons L."/>
            <person name="Fabre E."/>
            <person name="Fairhead C."/>
            <person name="Ferry-Dumazet H."/>
            <person name="Groppi A."/>
            <person name="Hantraye F."/>
            <person name="Hennequin C."/>
            <person name="Jauniaux N."/>
            <person name="Joyet P."/>
            <person name="Kachouri R."/>
            <person name="Kerrest A."/>
            <person name="Koszul R."/>
            <person name="Lemaire M."/>
            <person name="Lesur I."/>
            <person name="Ma L."/>
            <person name="Muller H."/>
            <person name="Nicaud J.M."/>
            <person name="Nikolski M."/>
            <person name="Oztas S."/>
            <person name="Ozier-Kalogeropoulos O."/>
            <person name="Pellenz S."/>
            <person name="Potier S."/>
            <person name="Richard G.F."/>
            <person name="Straub M.L."/>
            <person name="Suleau A."/>
            <person name="Swennene D."/>
            <person name="Tekaia F."/>
            <person name="Wesolowski-Louvel M."/>
            <person name="Westhof E."/>
            <person name="Wirth B."/>
            <person name="Zeniou-Meyer M."/>
            <person name="Zivanovic I."/>
            <person name="Bolotin-Fukuhara M."/>
            <person name="Thierry A."/>
            <person name="Bouchier C."/>
            <person name="Caudron B."/>
            <person name="Scarpelli C."/>
            <person name="Gaillardin C."/>
            <person name="Weissenbach J."/>
            <person name="Wincker P."/>
            <person name="Souciet J.L."/>
        </authorList>
    </citation>
    <scope>NUCLEOTIDE SEQUENCE [LARGE SCALE GENOMIC DNA]</scope>
    <source>
        <strain evidence="2">ATCC 36239 / CBS 767 / BCRC 21394 / JCM 1990 / NBRC 0083 / IGC 2968</strain>
    </source>
</reference>
<dbReference type="KEGG" id="dha:DEHA2D12914g"/>
<name>B5RTH8_DEBHA</name>
<dbReference type="AlphaFoldDB" id="B5RTH8"/>
<dbReference type="RefSeq" id="XP_002770309.1">
    <property type="nucleotide sequence ID" value="XM_002770263.1"/>
</dbReference>
<protein>
    <submittedName>
        <fullName evidence="1">DEHA2D12914p</fullName>
    </submittedName>
</protein>
<dbReference type="EMBL" id="CR382136">
    <property type="protein sequence ID" value="CAR65663.1"/>
    <property type="molecule type" value="Genomic_DNA"/>
</dbReference>
<sequence length="37" mass="4121">MIAKVLANINQSNNYADLYSCLTSTPSPYVISYQTVH</sequence>
<gene>
    <name evidence="1" type="ordered locus">DEHA2D12914g</name>
</gene>